<dbReference type="PANTHER" id="PTHR48043">
    <property type="entry name" value="EG:EG0003.4 PROTEIN-RELATED"/>
    <property type="match status" value="1"/>
</dbReference>
<accession>A0A8H9LUA2</accession>
<dbReference type="CDD" id="cd03784">
    <property type="entry name" value="GT1_Gtf-like"/>
    <property type="match status" value="1"/>
</dbReference>
<protein>
    <submittedName>
        <fullName evidence="4">MGT family glycosyltransferase</fullName>
    </submittedName>
</protein>
<dbReference type="RefSeq" id="WP_030598399.1">
    <property type="nucleotide sequence ID" value="NZ_BMUB01000014.1"/>
</dbReference>
<dbReference type="PANTHER" id="PTHR48043:SF145">
    <property type="entry name" value="FI06409P-RELATED"/>
    <property type="match status" value="1"/>
</dbReference>
<gene>
    <name evidence="3" type="ORF">GCM10010502_53420</name>
    <name evidence="4" type="ORF">HS99_0010425</name>
</gene>
<evidence type="ECO:0000256" key="1">
    <source>
        <dbReference type="ARBA" id="ARBA00022676"/>
    </source>
</evidence>
<dbReference type="AlphaFoldDB" id="A0A1E7N2E1"/>
<sequence>MSTPPRPSAARRPILFVSLPESGLLNPLLVLAGELARRGVPDLWFATDEPRRAEVTALADRSAVEFASLGDVFSELSAVSWSDDVYRQVTQESRFKAHRAVIRQSYRPDLQAEKFRRLAAVVDKCDPALMVIDCVSSFAVDLALARGIPFVLSVPFLPSNVLTSHSPFGPSYTPKDFPVPHSGLPYPMSAGQRLRNRLFKLRTLALFLNPAMGRVLSEDARLRKELGLPKPSPMTRIDRAELVLCNSVPELDYPFELPEKVRLVGAMVPPLPESSPADDGSGVMDWLDAQSSVVYMGFGTITRLTAPQVRDLVEVARRLDGRHQVLWRLPAEQQHLLPPSAELPGNLRVESWLPSQLDVLAHPKVDVFFTHGGGNGFHEGVYFGKPLVVRPLWVDCYDQAVRGRDFGISLTLDRPRDFDPADVVDKLTRVLGDRSFRERAESIGSAQRTAGGRAAAADLLLGLPALA</sequence>
<dbReference type="Proteomes" id="UP000037395">
    <property type="component" value="Unassembled WGS sequence"/>
</dbReference>
<reference evidence="3" key="5">
    <citation type="submission" date="2020-09" db="EMBL/GenBank/DDBJ databases">
        <authorList>
            <person name="Sun Q."/>
            <person name="Ohkuma M."/>
        </authorList>
    </citation>
    <scope>NUCLEOTIDE SEQUENCE</scope>
    <source>
        <strain evidence="3">JCM 4434</strain>
    </source>
</reference>
<organism evidence="4 5">
    <name type="scientific">Kitasatospora aureofaciens</name>
    <name type="common">Streptomyces aureofaciens</name>
    <dbReference type="NCBI Taxonomy" id="1894"/>
    <lineage>
        <taxon>Bacteria</taxon>
        <taxon>Bacillati</taxon>
        <taxon>Actinomycetota</taxon>
        <taxon>Actinomycetes</taxon>
        <taxon>Kitasatosporales</taxon>
        <taxon>Streptomycetaceae</taxon>
        <taxon>Kitasatospora</taxon>
    </lineage>
</organism>
<dbReference type="SUPFAM" id="SSF53756">
    <property type="entry name" value="UDP-Glycosyltransferase/glycogen phosphorylase"/>
    <property type="match status" value="1"/>
</dbReference>
<reference evidence="5" key="4">
    <citation type="submission" date="2016-08" db="EMBL/GenBank/DDBJ databases">
        <title>Sequencing, assembly and comparative genomics of S. aureofaciens ATCC 10762.</title>
        <authorList>
            <person name="Gradnigo J.S."/>
            <person name="Johnson N."/>
            <person name="Somerville G.A."/>
        </authorList>
    </citation>
    <scope>NUCLEOTIDE SEQUENCE [LARGE SCALE GENOMIC DNA]</scope>
    <source>
        <strain evidence="5">ATCC 10762 / DSM 40127 / CCM 3239 / JCM 4008 / LMG 5968 / NBRC 12843 / NCIMB 8234 / A-377</strain>
    </source>
</reference>
<dbReference type="Pfam" id="PF00201">
    <property type="entry name" value="UDPGT"/>
    <property type="match status" value="1"/>
</dbReference>
<evidence type="ECO:0000313" key="3">
    <source>
        <dbReference type="EMBL" id="GGU93127.1"/>
    </source>
</evidence>
<accession>A0A1E7N2E1</accession>
<evidence type="ECO:0000256" key="2">
    <source>
        <dbReference type="ARBA" id="ARBA00022679"/>
    </source>
</evidence>
<keyword evidence="5" id="KW-1185">Reference proteome</keyword>
<reference evidence="3" key="1">
    <citation type="journal article" date="2014" name="Int. J. Syst. Evol. Microbiol.">
        <title>Complete genome sequence of Corynebacterium casei LMG S-19264T (=DSM 44701T), isolated from a smear-ripened cheese.</title>
        <authorList>
            <consortium name="US DOE Joint Genome Institute (JGI-PGF)"/>
            <person name="Walter F."/>
            <person name="Albersmeier A."/>
            <person name="Kalinowski J."/>
            <person name="Ruckert C."/>
        </authorList>
    </citation>
    <scope>NUCLEOTIDE SEQUENCE</scope>
    <source>
        <strain evidence="3">JCM 4434</strain>
    </source>
</reference>
<dbReference type="GeneID" id="97488326"/>
<dbReference type="InterPro" id="IPR002213">
    <property type="entry name" value="UDP_glucos_trans"/>
</dbReference>
<comment type="caution">
    <text evidence="4">The sequence shown here is derived from an EMBL/GenBank/DDBJ whole genome shotgun (WGS) entry which is preliminary data.</text>
</comment>
<dbReference type="EMBL" id="JPRF03000043">
    <property type="protein sequence ID" value="OEV34869.1"/>
    <property type="molecule type" value="Genomic_DNA"/>
</dbReference>
<dbReference type="Proteomes" id="UP000610124">
    <property type="component" value="Unassembled WGS sequence"/>
</dbReference>
<dbReference type="KEGG" id="kau:B6264_25295"/>
<keyword evidence="1" id="KW-0328">Glycosyltransferase</keyword>
<dbReference type="Gene3D" id="3.40.50.2000">
    <property type="entry name" value="Glycogen Phosphorylase B"/>
    <property type="match status" value="2"/>
</dbReference>
<proteinExistence type="predicted"/>
<reference evidence="4" key="3">
    <citation type="submission" date="2016-08" db="EMBL/GenBank/DDBJ databases">
        <title>Sequencing, Assembly and Comparative Genomics of S. aureofaciens ATCC 10762.</title>
        <authorList>
            <person name="Gradnigo J.S."/>
            <person name="Johnson N."/>
            <person name="Somerville G.A."/>
        </authorList>
    </citation>
    <scope>NUCLEOTIDE SEQUENCE [LARGE SCALE GENOMIC DNA]</scope>
    <source>
        <strain evidence="4">ATCC 10762</strain>
    </source>
</reference>
<evidence type="ECO:0000313" key="5">
    <source>
        <dbReference type="Proteomes" id="UP000037395"/>
    </source>
</evidence>
<dbReference type="InterPro" id="IPR050271">
    <property type="entry name" value="UDP-glycosyltransferase"/>
</dbReference>
<dbReference type="EMBL" id="BMUB01000014">
    <property type="protein sequence ID" value="GGU93127.1"/>
    <property type="molecule type" value="Genomic_DNA"/>
</dbReference>
<reference evidence="4 5" key="2">
    <citation type="submission" date="2014-07" db="EMBL/GenBank/DDBJ databases">
        <authorList>
            <person name="Zhang J.E."/>
            <person name="Yang H."/>
            <person name="Guo J."/>
            <person name="Deng Z."/>
            <person name="Luo H."/>
            <person name="Luo M."/>
            <person name="Zhao B."/>
        </authorList>
    </citation>
    <scope>NUCLEOTIDE SEQUENCE [LARGE SCALE GENOMIC DNA]</scope>
    <source>
        <strain evidence="4">ATCC 10762</strain>
        <strain evidence="5">ATCC 10762 / DSM 40127 / CCM 3239 / JCM 4008 / LMG 5968 / NBRC 12843 / NCIMB 8234 / A-377</strain>
    </source>
</reference>
<keyword evidence="2 4" id="KW-0808">Transferase</keyword>
<dbReference type="OrthoDB" id="3863369at2"/>
<evidence type="ECO:0000313" key="4">
    <source>
        <dbReference type="EMBL" id="OEV34869.1"/>
    </source>
</evidence>
<name>A0A1E7N2E1_KITAU</name>
<dbReference type="GO" id="GO:0008194">
    <property type="term" value="F:UDP-glycosyltransferase activity"/>
    <property type="evidence" value="ECO:0007669"/>
    <property type="project" value="InterPro"/>
</dbReference>